<dbReference type="InterPro" id="IPR013833">
    <property type="entry name" value="Cyt_c_oxidase_su3_a-hlx"/>
</dbReference>
<dbReference type="GO" id="GO:0019646">
    <property type="term" value="P:aerobic electron transport chain"/>
    <property type="evidence" value="ECO:0007669"/>
    <property type="project" value="InterPro"/>
</dbReference>
<comment type="similarity">
    <text evidence="2 10">Belongs to the cytochrome c oxidase subunit 3 family.</text>
</comment>
<feature type="transmembrane region" description="Helical" evidence="11">
    <location>
        <begin position="40"/>
        <end position="60"/>
    </location>
</feature>
<evidence type="ECO:0000256" key="1">
    <source>
        <dbReference type="ARBA" id="ARBA00004141"/>
    </source>
</evidence>
<feature type="transmembrane region" description="Helical" evidence="11">
    <location>
        <begin position="158"/>
        <end position="178"/>
    </location>
</feature>
<feature type="domain" description="Heme-copper oxidase subunit III family profile" evidence="12">
    <location>
        <begin position="3"/>
        <end position="294"/>
    </location>
</feature>
<dbReference type="EC" id="7.1.1.9" evidence="3"/>
<dbReference type="EMBL" id="AP019782">
    <property type="protein sequence ID" value="BBL72402.1"/>
    <property type="molecule type" value="Genomic_DNA"/>
</dbReference>
<dbReference type="PANTHER" id="PTHR11403">
    <property type="entry name" value="CYTOCHROME C OXIDASE SUBUNIT III"/>
    <property type="match status" value="1"/>
</dbReference>
<evidence type="ECO:0000256" key="5">
    <source>
        <dbReference type="ARBA" id="ARBA00022967"/>
    </source>
</evidence>
<keyword evidence="14" id="KW-1185">Reference proteome</keyword>
<dbReference type="RefSeq" id="WP_054773603.1">
    <property type="nucleotide sequence ID" value="NZ_AP019782.1"/>
</dbReference>
<evidence type="ECO:0000256" key="4">
    <source>
        <dbReference type="ARBA" id="ARBA00022692"/>
    </source>
</evidence>
<dbReference type="Gene3D" id="1.20.120.80">
    <property type="entry name" value="Cytochrome c oxidase, subunit III, four-helix bundle"/>
    <property type="match status" value="1"/>
</dbReference>
<evidence type="ECO:0000256" key="6">
    <source>
        <dbReference type="ARBA" id="ARBA00022989"/>
    </source>
</evidence>
<evidence type="ECO:0000256" key="3">
    <source>
        <dbReference type="ARBA" id="ARBA00012949"/>
    </source>
</evidence>
<feature type="transmembrane region" description="Helical" evidence="11">
    <location>
        <begin position="230"/>
        <end position="255"/>
    </location>
</feature>
<dbReference type="Pfam" id="PF00510">
    <property type="entry name" value="COX3"/>
    <property type="match status" value="2"/>
</dbReference>
<dbReference type="AlphaFoldDB" id="A0A8D4VTN2"/>
<dbReference type="Gene3D" id="1.10.287.70">
    <property type="match status" value="1"/>
</dbReference>
<dbReference type="KEGG" id="moz:MoryE10_30080"/>
<protein>
    <recommendedName>
        <fullName evidence="3">cytochrome-c oxidase</fullName>
        <ecNumber evidence="3">7.1.1.9</ecNumber>
    </recommendedName>
    <alternativeName>
        <fullName evidence="8">Cytochrome aa3 subunit 3</fullName>
    </alternativeName>
    <alternativeName>
        <fullName evidence="9">Cytochrome c oxidase polypeptide III</fullName>
    </alternativeName>
</protein>
<proteinExistence type="inferred from homology"/>
<evidence type="ECO:0000256" key="11">
    <source>
        <dbReference type="SAM" id="Phobius"/>
    </source>
</evidence>
<sequence length="294" mass="32070">MATPGSYYLPHRANWPIGCSIGLTTLLAGFANFLNGSSSGSAVMIMGAVILATLLFCWFTEVVGESESGAYNHQVDISFRWGMAWFIASEVMFFAVFFGSLYYARVLSLPWLGGEGDATLGGLTNEYLWKGFKAVWPSNGPGHVGGHADGSFESMGAFGIPLLNTLILLSSGATVTWAHHGLLANNRAQLIQGLAATVGLGFLFVGFQAYEYHHAYAELGLTLGTGIYGSTFFMLTGFHGLHVTIGAIMLTVMLFRSMRGHFTPKHHFAFEAAAWYWHFVDVVWLGLFIFVYML</sequence>
<dbReference type="InterPro" id="IPR035973">
    <property type="entry name" value="Cyt_c_oxidase_su3-like_sf"/>
</dbReference>
<keyword evidence="7 11" id="KW-0472">Membrane</keyword>
<reference evidence="13" key="1">
    <citation type="submission" date="2019-06" db="EMBL/GenBank/DDBJ databases">
        <title>Complete genome sequence of Methylogaea oryzae strain JCM16910.</title>
        <authorList>
            <person name="Asakawa S."/>
        </authorList>
    </citation>
    <scope>NUCLEOTIDE SEQUENCE</scope>
    <source>
        <strain evidence="13">E10</strain>
    </source>
</reference>
<evidence type="ECO:0000313" key="14">
    <source>
        <dbReference type="Proteomes" id="UP000824988"/>
    </source>
</evidence>
<keyword evidence="5" id="KW-1278">Translocase</keyword>
<feature type="transmembrane region" description="Helical" evidence="11">
    <location>
        <begin position="275"/>
        <end position="293"/>
    </location>
</feature>
<evidence type="ECO:0000256" key="8">
    <source>
        <dbReference type="ARBA" id="ARBA00031400"/>
    </source>
</evidence>
<dbReference type="InterPro" id="IPR024791">
    <property type="entry name" value="Cyt_c/ubiquinol_Oxase_su3"/>
</dbReference>
<evidence type="ECO:0000259" key="12">
    <source>
        <dbReference type="PROSITE" id="PS50253"/>
    </source>
</evidence>
<dbReference type="CDD" id="cd01665">
    <property type="entry name" value="Cyt_c_Oxidase_III"/>
    <property type="match status" value="1"/>
</dbReference>
<dbReference type="Proteomes" id="UP000824988">
    <property type="component" value="Chromosome"/>
</dbReference>
<keyword evidence="4 10" id="KW-0812">Transmembrane</keyword>
<comment type="subcellular location">
    <subcellularLocation>
        <location evidence="10">Cell membrane</location>
        <topology evidence="10">Multi-pass membrane protein</topology>
    </subcellularLocation>
    <subcellularLocation>
        <location evidence="1">Membrane</location>
        <topology evidence="1">Multi-pass membrane protein</topology>
    </subcellularLocation>
</comment>
<dbReference type="GO" id="GO:0004129">
    <property type="term" value="F:cytochrome-c oxidase activity"/>
    <property type="evidence" value="ECO:0007669"/>
    <property type="project" value="UniProtKB-EC"/>
</dbReference>
<dbReference type="PROSITE" id="PS50253">
    <property type="entry name" value="COX3"/>
    <property type="match status" value="1"/>
</dbReference>
<dbReference type="PANTHER" id="PTHR11403:SF7">
    <property type="entry name" value="CYTOCHROME C OXIDASE SUBUNIT 3"/>
    <property type="match status" value="1"/>
</dbReference>
<dbReference type="FunFam" id="1.20.120.80:FF:000003">
    <property type="entry name" value="Cytochrome c oxidase subunit 3"/>
    <property type="match status" value="1"/>
</dbReference>
<dbReference type="GO" id="GO:0005886">
    <property type="term" value="C:plasma membrane"/>
    <property type="evidence" value="ECO:0007669"/>
    <property type="project" value="UniProtKB-SubCell"/>
</dbReference>
<evidence type="ECO:0000256" key="7">
    <source>
        <dbReference type="ARBA" id="ARBA00023136"/>
    </source>
</evidence>
<evidence type="ECO:0000313" key="13">
    <source>
        <dbReference type="EMBL" id="BBL72402.1"/>
    </source>
</evidence>
<dbReference type="SUPFAM" id="SSF81452">
    <property type="entry name" value="Cytochrome c oxidase subunit III-like"/>
    <property type="match status" value="1"/>
</dbReference>
<dbReference type="InterPro" id="IPR033945">
    <property type="entry name" value="Cyt_c_oxase_su3_dom"/>
</dbReference>
<evidence type="ECO:0000256" key="2">
    <source>
        <dbReference type="ARBA" id="ARBA00010581"/>
    </source>
</evidence>
<dbReference type="InterPro" id="IPR000298">
    <property type="entry name" value="Cyt_c_oxidase-like_su3"/>
</dbReference>
<evidence type="ECO:0000256" key="9">
    <source>
        <dbReference type="ARBA" id="ARBA00031625"/>
    </source>
</evidence>
<feature type="transmembrane region" description="Helical" evidence="11">
    <location>
        <begin position="12"/>
        <end position="34"/>
    </location>
</feature>
<gene>
    <name evidence="13" type="primary">cox3</name>
    <name evidence="13" type="ORF">MoryE10_30080</name>
</gene>
<feature type="transmembrane region" description="Helical" evidence="11">
    <location>
        <begin position="190"/>
        <end position="210"/>
    </location>
</feature>
<keyword evidence="6 11" id="KW-1133">Transmembrane helix</keyword>
<feature type="transmembrane region" description="Helical" evidence="11">
    <location>
        <begin position="81"/>
        <end position="104"/>
    </location>
</feature>
<organism evidence="13 14">
    <name type="scientific">Methylogaea oryzae</name>
    <dbReference type="NCBI Taxonomy" id="1295382"/>
    <lineage>
        <taxon>Bacteria</taxon>
        <taxon>Pseudomonadati</taxon>
        <taxon>Pseudomonadota</taxon>
        <taxon>Gammaproteobacteria</taxon>
        <taxon>Methylococcales</taxon>
        <taxon>Methylococcaceae</taxon>
        <taxon>Methylogaea</taxon>
    </lineage>
</organism>
<evidence type="ECO:0000256" key="10">
    <source>
        <dbReference type="RuleBase" id="RU003376"/>
    </source>
</evidence>
<accession>A0A8D4VTN2</accession>
<name>A0A8D4VTN2_9GAMM</name>